<sequence length="119" mass="13429">MLAILSSAFFSGNFTTSFPKYQSFICLTRSDPESKTKTQWAGLQWFLRISCDLNGNDVFSPVELLPDGFSLSIFLMPLGQLEGILASVYWLLQWSRLQPRVFVLFSSGCLFSCGFYEGI</sequence>
<protein>
    <submittedName>
        <fullName evidence="1">Uncharacterized protein</fullName>
    </submittedName>
</protein>
<accession>A0ABN9ZBE8</accession>
<name>A0ABN9ZBE8_PIPNA</name>
<keyword evidence="2" id="KW-1185">Reference proteome</keyword>
<gene>
    <name evidence="1" type="ORF">MPIPNATIZW_LOCUS2310</name>
</gene>
<evidence type="ECO:0000313" key="1">
    <source>
        <dbReference type="EMBL" id="CAK6434004.1"/>
    </source>
</evidence>
<dbReference type="EMBL" id="OY882867">
    <property type="protein sequence ID" value="CAK6434004.1"/>
    <property type="molecule type" value="Genomic_DNA"/>
</dbReference>
<proteinExistence type="predicted"/>
<evidence type="ECO:0000313" key="2">
    <source>
        <dbReference type="Proteomes" id="UP001314169"/>
    </source>
</evidence>
<dbReference type="Proteomes" id="UP001314169">
    <property type="component" value="Chromosome 10"/>
</dbReference>
<reference evidence="1" key="1">
    <citation type="submission" date="2023-12" db="EMBL/GenBank/DDBJ databases">
        <authorList>
            <person name="Brown T."/>
        </authorList>
    </citation>
    <scope>NUCLEOTIDE SEQUENCE</scope>
</reference>
<organism evidence="1 2">
    <name type="scientific">Pipistrellus nathusii</name>
    <name type="common">Nathusius' pipistrelle</name>
    <dbReference type="NCBI Taxonomy" id="59473"/>
    <lineage>
        <taxon>Eukaryota</taxon>
        <taxon>Metazoa</taxon>
        <taxon>Chordata</taxon>
        <taxon>Craniata</taxon>
        <taxon>Vertebrata</taxon>
        <taxon>Euteleostomi</taxon>
        <taxon>Mammalia</taxon>
        <taxon>Eutheria</taxon>
        <taxon>Laurasiatheria</taxon>
        <taxon>Chiroptera</taxon>
        <taxon>Yangochiroptera</taxon>
        <taxon>Vespertilionidae</taxon>
        <taxon>Pipistrellus</taxon>
    </lineage>
</organism>